<organism evidence="2 3">
    <name type="scientific">Toxocara canis</name>
    <name type="common">Canine roundworm</name>
    <dbReference type="NCBI Taxonomy" id="6265"/>
    <lineage>
        <taxon>Eukaryota</taxon>
        <taxon>Metazoa</taxon>
        <taxon>Ecdysozoa</taxon>
        <taxon>Nematoda</taxon>
        <taxon>Chromadorea</taxon>
        <taxon>Rhabditida</taxon>
        <taxon>Spirurina</taxon>
        <taxon>Ascaridomorpha</taxon>
        <taxon>Ascaridoidea</taxon>
        <taxon>Toxocaridae</taxon>
        <taxon>Toxocara</taxon>
    </lineage>
</organism>
<evidence type="ECO:0000313" key="1">
    <source>
        <dbReference type="EMBL" id="VDM46488.1"/>
    </source>
</evidence>
<dbReference type="Proteomes" id="UP000050794">
    <property type="component" value="Unassembled WGS sequence"/>
</dbReference>
<dbReference type="AlphaFoldDB" id="A0A183V347"/>
<gene>
    <name evidence="1" type="ORF">TCNE_LOCUS15167</name>
</gene>
<evidence type="ECO:0000313" key="2">
    <source>
        <dbReference type="Proteomes" id="UP000050794"/>
    </source>
</evidence>
<reference evidence="3" key="1">
    <citation type="submission" date="2016-06" db="UniProtKB">
        <authorList>
            <consortium name="WormBaseParasite"/>
        </authorList>
    </citation>
    <scope>IDENTIFICATION</scope>
</reference>
<dbReference type="EMBL" id="UYWY01022675">
    <property type="protein sequence ID" value="VDM46488.1"/>
    <property type="molecule type" value="Genomic_DNA"/>
</dbReference>
<keyword evidence="2" id="KW-1185">Reference proteome</keyword>
<name>A0A183V347_TOXCA</name>
<protein>
    <submittedName>
        <fullName evidence="3">Transposase</fullName>
    </submittedName>
</protein>
<proteinExistence type="predicted"/>
<dbReference type="WBParaSite" id="TCNE_0001516701-mRNA-1">
    <property type="protein sequence ID" value="TCNE_0001516701-mRNA-1"/>
    <property type="gene ID" value="TCNE_0001516701"/>
</dbReference>
<accession>A0A183V347</accession>
<evidence type="ECO:0000313" key="3">
    <source>
        <dbReference type="WBParaSite" id="TCNE_0001516701-mRNA-1"/>
    </source>
</evidence>
<sequence>MPAARKFPGGFALARLGDVGYTEVLQRLATRAVDKGRLRKSIANVLHSRGWKLPVAQECCKGFAIVWLEIAGCS</sequence>
<reference evidence="1 2" key="2">
    <citation type="submission" date="2018-11" db="EMBL/GenBank/DDBJ databases">
        <authorList>
            <consortium name="Pathogen Informatics"/>
        </authorList>
    </citation>
    <scope>NUCLEOTIDE SEQUENCE [LARGE SCALE GENOMIC DNA]</scope>
</reference>